<evidence type="ECO:0000259" key="8">
    <source>
        <dbReference type="Pfam" id="PF01182"/>
    </source>
</evidence>
<evidence type="ECO:0000256" key="7">
    <source>
        <dbReference type="RuleBase" id="RU365095"/>
    </source>
</evidence>
<evidence type="ECO:0000256" key="1">
    <source>
        <dbReference type="ARBA" id="ARBA00000832"/>
    </source>
</evidence>
<evidence type="ECO:0000313" key="10">
    <source>
        <dbReference type="Proteomes" id="UP000320672"/>
    </source>
</evidence>
<name>A0A517MF09_9BACT</name>
<evidence type="ECO:0000256" key="6">
    <source>
        <dbReference type="ARBA" id="ARBA00020337"/>
    </source>
</evidence>
<dbReference type="GO" id="GO:0006098">
    <property type="term" value="P:pentose-phosphate shunt"/>
    <property type="evidence" value="ECO:0007669"/>
    <property type="project" value="UniProtKB-UniPathway"/>
</dbReference>
<dbReference type="EMBL" id="CP036262">
    <property type="protein sequence ID" value="QDS93471.1"/>
    <property type="molecule type" value="Genomic_DNA"/>
</dbReference>
<evidence type="ECO:0000256" key="3">
    <source>
        <dbReference type="ARBA" id="ARBA00004961"/>
    </source>
</evidence>
<comment type="function">
    <text evidence="2 7">Hydrolysis of 6-phosphogluconolactone to 6-phosphogluconate.</text>
</comment>
<keyword evidence="7 9" id="KW-0378">Hydrolase</keyword>
<dbReference type="Gene3D" id="3.40.50.1360">
    <property type="match status" value="1"/>
</dbReference>
<keyword evidence="10" id="KW-1185">Reference proteome</keyword>
<reference evidence="9 10" key="1">
    <citation type="submission" date="2019-02" db="EMBL/GenBank/DDBJ databases">
        <title>Deep-cultivation of Planctomycetes and their phenomic and genomic characterization uncovers novel biology.</title>
        <authorList>
            <person name="Wiegand S."/>
            <person name="Jogler M."/>
            <person name="Boedeker C."/>
            <person name="Pinto D."/>
            <person name="Vollmers J."/>
            <person name="Rivas-Marin E."/>
            <person name="Kohn T."/>
            <person name="Peeters S.H."/>
            <person name="Heuer A."/>
            <person name="Rast P."/>
            <person name="Oberbeckmann S."/>
            <person name="Bunk B."/>
            <person name="Jeske O."/>
            <person name="Meyerdierks A."/>
            <person name="Storesund J.E."/>
            <person name="Kallscheuer N."/>
            <person name="Luecker S."/>
            <person name="Lage O.M."/>
            <person name="Pohl T."/>
            <person name="Merkel B.J."/>
            <person name="Hornburger P."/>
            <person name="Mueller R.-W."/>
            <person name="Bruemmer F."/>
            <person name="Labrenz M."/>
            <person name="Spormann A.M."/>
            <person name="Op den Camp H."/>
            <person name="Overmann J."/>
            <person name="Amann R."/>
            <person name="Jetten M.S.M."/>
            <person name="Mascher T."/>
            <person name="Medema M.H."/>
            <person name="Devos D.P."/>
            <person name="Kaster A.-K."/>
            <person name="Ovreas L."/>
            <person name="Rohde M."/>
            <person name="Galperin M.Y."/>
            <person name="Jogler C."/>
        </authorList>
    </citation>
    <scope>NUCLEOTIDE SEQUENCE [LARGE SCALE GENOMIC DNA]</scope>
    <source>
        <strain evidence="9 10">FF011L</strain>
    </source>
</reference>
<dbReference type="Pfam" id="PF01182">
    <property type="entry name" value="Glucosamine_iso"/>
    <property type="match status" value="1"/>
</dbReference>
<dbReference type="EC" id="3.1.1.31" evidence="5 7"/>
<evidence type="ECO:0000256" key="2">
    <source>
        <dbReference type="ARBA" id="ARBA00002681"/>
    </source>
</evidence>
<dbReference type="AlphaFoldDB" id="A0A517MF09"/>
<feature type="domain" description="Glucosamine/galactosamine-6-phosphate isomerase" evidence="8">
    <location>
        <begin position="10"/>
        <end position="223"/>
    </location>
</feature>
<evidence type="ECO:0000313" key="9">
    <source>
        <dbReference type="EMBL" id="QDS93471.1"/>
    </source>
</evidence>
<comment type="catalytic activity">
    <reaction evidence="1 7">
        <text>6-phospho-D-glucono-1,5-lactone + H2O = 6-phospho-D-gluconate + H(+)</text>
        <dbReference type="Rhea" id="RHEA:12556"/>
        <dbReference type="ChEBI" id="CHEBI:15377"/>
        <dbReference type="ChEBI" id="CHEBI:15378"/>
        <dbReference type="ChEBI" id="CHEBI:57955"/>
        <dbReference type="ChEBI" id="CHEBI:58759"/>
        <dbReference type="EC" id="3.1.1.31"/>
    </reaction>
</comment>
<gene>
    <name evidence="9" type="primary">pgl_2</name>
    <name evidence="7" type="synonym">pgl</name>
    <name evidence="9" type="ORF">FF011L_22410</name>
</gene>
<dbReference type="PANTHER" id="PTHR11054">
    <property type="entry name" value="6-PHOSPHOGLUCONOLACTONASE"/>
    <property type="match status" value="1"/>
</dbReference>
<organism evidence="9 10">
    <name type="scientific">Roseimaritima multifibrata</name>
    <dbReference type="NCBI Taxonomy" id="1930274"/>
    <lineage>
        <taxon>Bacteria</taxon>
        <taxon>Pseudomonadati</taxon>
        <taxon>Planctomycetota</taxon>
        <taxon>Planctomycetia</taxon>
        <taxon>Pirellulales</taxon>
        <taxon>Pirellulaceae</taxon>
        <taxon>Roseimaritima</taxon>
    </lineage>
</organism>
<dbReference type="PANTHER" id="PTHR11054:SF0">
    <property type="entry name" value="6-PHOSPHOGLUCONOLACTONASE"/>
    <property type="match status" value="1"/>
</dbReference>
<protein>
    <recommendedName>
        <fullName evidence="6 7">6-phosphogluconolactonase</fullName>
        <shortName evidence="7">6PGL</shortName>
        <ecNumber evidence="5 7">3.1.1.31</ecNumber>
    </recommendedName>
</protein>
<dbReference type="InterPro" id="IPR039104">
    <property type="entry name" value="6PGL"/>
</dbReference>
<dbReference type="GO" id="GO:0005975">
    <property type="term" value="P:carbohydrate metabolic process"/>
    <property type="evidence" value="ECO:0007669"/>
    <property type="project" value="UniProtKB-UniRule"/>
</dbReference>
<dbReference type="RefSeq" id="WP_145351630.1">
    <property type="nucleotide sequence ID" value="NZ_CP036262.1"/>
</dbReference>
<dbReference type="KEGG" id="rml:FF011L_22410"/>
<dbReference type="InterPro" id="IPR006148">
    <property type="entry name" value="Glc/Gal-6P_isomerase"/>
</dbReference>
<dbReference type="Proteomes" id="UP000320672">
    <property type="component" value="Chromosome"/>
</dbReference>
<dbReference type="SUPFAM" id="SSF100950">
    <property type="entry name" value="NagB/RpiA/CoA transferase-like"/>
    <property type="match status" value="1"/>
</dbReference>
<dbReference type="OrthoDB" id="9810967at2"/>
<proteinExistence type="inferred from homology"/>
<comment type="pathway">
    <text evidence="3 7">Carbohydrate degradation; pentose phosphate pathway; D-ribulose 5-phosphate from D-glucose 6-phosphate (oxidative stage): step 2/3.</text>
</comment>
<sequence length="240" mass="26212">MTANVKTFADPSALATAFAADFAAWVPTQTQEKINVALSGGSTPTKLFEVLAADYGDKIDWSRIHFYWGDERCVAPDDPESNYGVANELLFSKLNIAAENIHRIHGEDDPDEERSRYENEIYGEVEIDDDAIPQFDLVILGLGDDGHTASIFPHQSQYLKSDQVCEVAIHPETAQKRITLTGPVLNGAHKVVFLITGANKAEVLQQVIQKTGDFESFPASHIGAADLTYYVDEAAAANLG</sequence>
<comment type="similarity">
    <text evidence="4 7">Belongs to the glucosamine/galactosamine-6-phosphate isomerase family. 6-phosphogluconolactonase subfamily.</text>
</comment>
<evidence type="ECO:0000256" key="4">
    <source>
        <dbReference type="ARBA" id="ARBA00010662"/>
    </source>
</evidence>
<accession>A0A517MF09</accession>
<dbReference type="CDD" id="cd01400">
    <property type="entry name" value="6PGL"/>
    <property type="match status" value="1"/>
</dbReference>
<evidence type="ECO:0000256" key="5">
    <source>
        <dbReference type="ARBA" id="ARBA00013198"/>
    </source>
</evidence>
<dbReference type="InterPro" id="IPR005900">
    <property type="entry name" value="6-phosphogluconolactonase_DevB"/>
</dbReference>
<dbReference type="NCBIfam" id="TIGR01198">
    <property type="entry name" value="pgl"/>
    <property type="match status" value="1"/>
</dbReference>
<dbReference type="GO" id="GO:0017057">
    <property type="term" value="F:6-phosphogluconolactonase activity"/>
    <property type="evidence" value="ECO:0007669"/>
    <property type="project" value="UniProtKB-UniRule"/>
</dbReference>
<dbReference type="UniPathway" id="UPA00115">
    <property type="reaction ID" value="UER00409"/>
</dbReference>
<dbReference type="InterPro" id="IPR037171">
    <property type="entry name" value="NagB/RpiA_transferase-like"/>
</dbReference>